<dbReference type="EMBL" id="JBBNAF010000006">
    <property type="protein sequence ID" value="KAK9135079.1"/>
    <property type="molecule type" value="Genomic_DNA"/>
</dbReference>
<dbReference type="Proteomes" id="UP001420932">
    <property type="component" value="Unassembled WGS sequence"/>
</dbReference>
<evidence type="ECO:0000313" key="3">
    <source>
        <dbReference type="Proteomes" id="UP001420932"/>
    </source>
</evidence>
<sequence length="62" mass="6831">MSRCGRRGHLRADCRTPPSPRRASNQARDRAHALAQPDSGATRQLIEDPSTSKGKGILRDHI</sequence>
<accession>A0AAP0JJP4</accession>
<evidence type="ECO:0000313" key="2">
    <source>
        <dbReference type="EMBL" id="KAK9135079.1"/>
    </source>
</evidence>
<name>A0AAP0JJP4_9MAGN</name>
<evidence type="ECO:0000256" key="1">
    <source>
        <dbReference type="SAM" id="MobiDB-lite"/>
    </source>
</evidence>
<keyword evidence="3" id="KW-1185">Reference proteome</keyword>
<comment type="caution">
    <text evidence="2">The sequence shown here is derived from an EMBL/GenBank/DDBJ whole genome shotgun (WGS) entry which is preliminary data.</text>
</comment>
<protein>
    <submittedName>
        <fullName evidence="2">Uncharacterized protein</fullName>
    </submittedName>
</protein>
<gene>
    <name evidence="2" type="ORF">Syun_014409</name>
</gene>
<proteinExistence type="predicted"/>
<organism evidence="2 3">
    <name type="scientific">Stephania yunnanensis</name>
    <dbReference type="NCBI Taxonomy" id="152371"/>
    <lineage>
        <taxon>Eukaryota</taxon>
        <taxon>Viridiplantae</taxon>
        <taxon>Streptophyta</taxon>
        <taxon>Embryophyta</taxon>
        <taxon>Tracheophyta</taxon>
        <taxon>Spermatophyta</taxon>
        <taxon>Magnoliopsida</taxon>
        <taxon>Ranunculales</taxon>
        <taxon>Menispermaceae</taxon>
        <taxon>Menispermoideae</taxon>
        <taxon>Cissampelideae</taxon>
        <taxon>Stephania</taxon>
    </lineage>
</organism>
<dbReference type="AlphaFoldDB" id="A0AAP0JJP4"/>
<reference evidence="2 3" key="1">
    <citation type="submission" date="2024-01" db="EMBL/GenBank/DDBJ databases">
        <title>Genome assemblies of Stephania.</title>
        <authorList>
            <person name="Yang L."/>
        </authorList>
    </citation>
    <scope>NUCLEOTIDE SEQUENCE [LARGE SCALE GENOMIC DNA]</scope>
    <source>
        <strain evidence="2">YNDBR</strain>
        <tissue evidence="2">Leaf</tissue>
    </source>
</reference>
<feature type="region of interest" description="Disordered" evidence="1">
    <location>
        <begin position="1"/>
        <end position="62"/>
    </location>
</feature>